<evidence type="ECO:0000259" key="5">
    <source>
        <dbReference type="PROSITE" id="PS01124"/>
    </source>
</evidence>
<dbReference type="PANTHER" id="PTHR43280">
    <property type="entry name" value="ARAC-FAMILY TRANSCRIPTIONAL REGULATOR"/>
    <property type="match status" value="1"/>
</dbReference>
<evidence type="ECO:0000256" key="1">
    <source>
        <dbReference type="ARBA" id="ARBA00023015"/>
    </source>
</evidence>
<evidence type="ECO:0000256" key="2">
    <source>
        <dbReference type="ARBA" id="ARBA00023125"/>
    </source>
</evidence>
<dbReference type="PROSITE" id="PS01124">
    <property type="entry name" value="HTH_ARAC_FAMILY_2"/>
    <property type="match status" value="1"/>
</dbReference>
<organism evidence="6 7">
    <name type="scientific">Prevotella aurantiaca</name>
    <dbReference type="NCBI Taxonomy" id="596085"/>
    <lineage>
        <taxon>Bacteria</taxon>
        <taxon>Pseudomonadati</taxon>
        <taxon>Bacteroidota</taxon>
        <taxon>Bacteroidia</taxon>
        <taxon>Bacteroidales</taxon>
        <taxon>Prevotellaceae</taxon>
        <taxon>Prevotella</taxon>
    </lineage>
</organism>
<dbReference type="InterPro" id="IPR018060">
    <property type="entry name" value="HTH_AraC"/>
</dbReference>
<evidence type="ECO:0000256" key="4">
    <source>
        <dbReference type="SAM" id="Phobius"/>
    </source>
</evidence>
<dbReference type="Proteomes" id="UP000771736">
    <property type="component" value="Unassembled WGS sequence"/>
</dbReference>
<evidence type="ECO:0000313" key="6">
    <source>
        <dbReference type="EMBL" id="MBF1383720.1"/>
    </source>
</evidence>
<dbReference type="SMART" id="SM00342">
    <property type="entry name" value="HTH_ARAC"/>
    <property type="match status" value="1"/>
</dbReference>
<proteinExistence type="predicted"/>
<dbReference type="PROSITE" id="PS00041">
    <property type="entry name" value="HTH_ARAC_FAMILY_1"/>
    <property type="match status" value="1"/>
</dbReference>
<keyword evidence="1" id="KW-0805">Transcription regulation</keyword>
<keyword evidence="2" id="KW-0238">DNA-binding</keyword>
<dbReference type="GO" id="GO:0043565">
    <property type="term" value="F:sequence-specific DNA binding"/>
    <property type="evidence" value="ECO:0007669"/>
    <property type="project" value="InterPro"/>
</dbReference>
<name>A0A930HLH0_9BACT</name>
<evidence type="ECO:0000313" key="7">
    <source>
        <dbReference type="Proteomes" id="UP000771736"/>
    </source>
</evidence>
<dbReference type="InterPro" id="IPR009057">
    <property type="entry name" value="Homeodomain-like_sf"/>
</dbReference>
<feature type="transmembrane region" description="Helical" evidence="4">
    <location>
        <begin position="206"/>
        <end position="224"/>
    </location>
</feature>
<comment type="caution">
    <text evidence="6">The sequence shown here is derived from an EMBL/GenBank/DDBJ whole genome shotgun (WGS) entry which is preliminary data.</text>
</comment>
<feature type="transmembrane region" description="Helical" evidence="4">
    <location>
        <begin position="132"/>
        <end position="155"/>
    </location>
</feature>
<feature type="domain" description="HTH araC/xylS-type" evidence="5">
    <location>
        <begin position="271"/>
        <end position="370"/>
    </location>
</feature>
<dbReference type="SUPFAM" id="SSF46689">
    <property type="entry name" value="Homeodomain-like"/>
    <property type="match status" value="1"/>
</dbReference>
<keyword evidence="4" id="KW-0812">Transmembrane</keyword>
<accession>A0A930HLH0</accession>
<keyword evidence="4" id="KW-0472">Membrane</keyword>
<feature type="transmembrane region" description="Helical" evidence="4">
    <location>
        <begin position="75"/>
        <end position="95"/>
    </location>
</feature>
<dbReference type="Pfam" id="PF12833">
    <property type="entry name" value="HTH_18"/>
    <property type="match status" value="1"/>
</dbReference>
<dbReference type="InterPro" id="IPR018062">
    <property type="entry name" value="HTH_AraC-typ_CS"/>
</dbReference>
<sequence length="374" mass="44053">MTTENLVQSILNASWGIYLAFTFIFIFMKIPKRKSFAPYKHSRVFMVFAYFFLFLQIFIGWMLPKNSISPEVLAAIDTPFFYIELIFLCLAFFHLLDHSFGSFKRILQDLSSWCIVCFACITSLTIKNHTIQIVLVLFSSFMLACFTTICVLRFIRMYKVARVQLSNYYTDQMYYFVLWIRRSITYIAIFGIVSFVVLFAPYTFRVVYFLAATIMNVYIAKSFINYSFVFEEVEHSLNLSFNQQILLRNPQTHKSNDTKADILSESQKGLMRIWLSNEKYCNSDLTIDSVAREIKTNRSYLSRYINETYNSNFSNWISSLRIRKAKQIMQSDTTLTIEEVAYKVGFSSSSYFIQIFLRLEGVTPFRWLNTQQRI</sequence>
<reference evidence="6" key="1">
    <citation type="submission" date="2020-04" db="EMBL/GenBank/DDBJ databases">
        <title>Deep metagenomics examines the oral microbiome during advanced dental caries in children, revealing novel taxa and co-occurrences with host molecules.</title>
        <authorList>
            <person name="Baker J.L."/>
            <person name="Morton J.T."/>
            <person name="Dinis M."/>
            <person name="Alvarez R."/>
            <person name="Tran N.C."/>
            <person name="Knight R."/>
            <person name="Edlund A."/>
        </authorList>
    </citation>
    <scope>NUCLEOTIDE SEQUENCE</scope>
    <source>
        <strain evidence="6">JCVI_44_bin.5</strain>
    </source>
</reference>
<feature type="transmembrane region" description="Helical" evidence="4">
    <location>
        <begin position="6"/>
        <end position="28"/>
    </location>
</feature>
<keyword evidence="4" id="KW-1133">Transmembrane helix</keyword>
<feature type="transmembrane region" description="Helical" evidence="4">
    <location>
        <begin position="44"/>
        <end position="63"/>
    </location>
</feature>
<dbReference type="PANTHER" id="PTHR43280:SF2">
    <property type="entry name" value="HTH-TYPE TRANSCRIPTIONAL REGULATOR EXSA"/>
    <property type="match status" value="1"/>
</dbReference>
<dbReference type="GO" id="GO:0003700">
    <property type="term" value="F:DNA-binding transcription factor activity"/>
    <property type="evidence" value="ECO:0007669"/>
    <property type="project" value="InterPro"/>
</dbReference>
<evidence type="ECO:0000256" key="3">
    <source>
        <dbReference type="ARBA" id="ARBA00023163"/>
    </source>
</evidence>
<dbReference type="RefSeq" id="WP_273158469.1">
    <property type="nucleotide sequence ID" value="NZ_JABZSJ010000007.1"/>
</dbReference>
<gene>
    <name evidence="6" type="ORF">HXN26_02515</name>
</gene>
<dbReference type="Gene3D" id="1.10.10.60">
    <property type="entry name" value="Homeodomain-like"/>
    <property type="match status" value="2"/>
</dbReference>
<protein>
    <submittedName>
        <fullName evidence="6">Helix-turn-helix transcriptional regulator</fullName>
    </submittedName>
</protein>
<keyword evidence="3" id="KW-0804">Transcription</keyword>
<dbReference type="AlphaFoldDB" id="A0A930HLH0"/>
<dbReference type="EMBL" id="JABZSJ010000007">
    <property type="protein sequence ID" value="MBF1383720.1"/>
    <property type="molecule type" value="Genomic_DNA"/>
</dbReference>
<feature type="transmembrane region" description="Helical" evidence="4">
    <location>
        <begin position="176"/>
        <end position="200"/>
    </location>
</feature>